<reference evidence="3" key="1">
    <citation type="journal article" date="2019" name="Int. J. Syst. Evol. Microbiol.">
        <title>The Global Catalogue of Microorganisms (GCM) 10K type strain sequencing project: providing services to taxonomists for standard genome sequencing and annotation.</title>
        <authorList>
            <consortium name="The Broad Institute Genomics Platform"/>
            <consortium name="The Broad Institute Genome Sequencing Center for Infectious Disease"/>
            <person name="Wu L."/>
            <person name="Ma J."/>
        </authorList>
    </citation>
    <scope>NUCLEOTIDE SEQUENCE [LARGE SCALE GENOMIC DNA]</scope>
    <source>
        <strain evidence="3">KCTC 42423</strain>
    </source>
</reference>
<gene>
    <name evidence="2" type="ORF">ACFSTE_03910</name>
</gene>
<dbReference type="Proteomes" id="UP001597459">
    <property type="component" value="Unassembled WGS sequence"/>
</dbReference>
<comment type="caution">
    <text evidence="2">The sequence shown here is derived from an EMBL/GenBank/DDBJ whole genome shotgun (WGS) entry which is preliminary data.</text>
</comment>
<keyword evidence="1" id="KW-1133">Transmembrane helix</keyword>
<dbReference type="EMBL" id="JBHULX010000002">
    <property type="protein sequence ID" value="MFD2589962.1"/>
    <property type="molecule type" value="Genomic_DNA"/>
</dbReference>
<evidence type="ECO:0000256" key="1">
    <source>
        <dbReference type="SAM" id="Phobius"/>
    </source>
</evidence>
<sequence>MKLKSYFNTLKNKPALIPVFAIFLNKYVLIITVFIFWMLFFDTNSWLIHQELDQEIQELKDNKEYYIKEIIKDQKDIVKLKDSTEIERFAREEYFMKREGEEIFIIEYEDSLPKSKNDE</sequence>
<proteinExistence type="predicted"/>
<dbReference type="RefSeq" id="WP_378256093.1">
    <property type="nucleotide sequence ID" value="NZ_JBHSJV010000001.1"/>
</dbReference>
<evidence type="ECO:0000313" key="2">
    <source>
        <dbReference type="EMBL" id="MFD2589962.1"/>
    </source>
</evidence>
<feature type="transmembrane region" description="Helical" evidence="1">
    <location>
        <begin position="15"/>
        <end position="40"/>
    </location>
</feature>
<keyword evidence="3" id="KW-1185">Reference proteome</keyword>
<name>A0ABW5N4P8_9FLAO</name>
<protein>
    <submittedName>
        <fullName evidence="2">Septum formation initiator family protein</fullName>
    </submittedName>
</protein>
<evidence type="ECO:0000313" key="3">
    <source>
        <dbReference type="Proteomes" id="UP001597459"/>
    </source>
</evidence>
<keyword evidence="1" id="KW-0812">Transmembrane</keyword>
<dbReference type="InterPro" id="IPR007060">
    <property type="entry name" value="FtsL/DivIC"/>
</dbReference>
<accession>A0ABW5N4P8</accession>
<organism evidence="2 3">
    <name type="scientific">Aquimarina hainanensis</name>
    <dbReference type="NCBI Taxonomy" id="1578017"/>
    <lineage>
        <taxon>Bacteria</taxon>
        <taxon>Pseudomonadati</taxon>
        <taxon>Bacteroidota</taxon>
        <taxon>Flavobacteriia</taxon>
        <taxon>Flavobacteriales</taxon>
        <taxon>Flavobacteriaceae</taxon>
        <taxon>Aquimarina</taxon>
    </lineage>
</organism>
<keyword evidence="1" id="KW-0472">Membrane</keyword>
<dbReference type="Pfam" id="PF04977">
    <property type="entry name" value="DivIC"/>
    <property type="match status" value="1"/>
</dbReference>